<protein>
    <submittedName>
        <fullName evidence="2">Uncharacterized protein</fullName>
    </submittedName>
</protein>
<proteinExistence type="predicted"/>
<comment type="caution">
    <text evidence="2">The sequence shown here is derived from an EMBL/GenBank/DDBJ whole genome shotgun (WGS) entry which is preliminary data.</text>
</comment>
<sequence length="70" mass="7745">MSYLIRISMSTTVAAADGHTQKSLHHSRRRLFSAGDSSELRPSVIGKSDVEGQADDSLRKVMYFNCWGQG</sequence>
<accession>A0AAN9PWU4</accession>
<dbReference type="InterPro" id="IPR022251">
    <property type="entry name" value="DUF3774_wound-induced"/>
</dbReference>
<feature type="region of interest" description="Disordered" evidence="1">
    <location>
        <begin position="16"/>
        <end position="48"/>
    </location>
</feature>
<gene>
    <name evidence="2" type="ORF">VNO77_36887</name>
</gene>
<dbReference type="Proteomes" id="UP001367508">
    <property type="component" value="Unassembled WGS sequence"/>
</dbReference>
<keyword evidence="3" id="KW-1185">Reference proteome</keyword>
<evidence type="ECO:0000256" key="1">
    <source>
        <dbReference type="SAM" id="MobiDB-lite"/>
    </source>
</evidence>
<organism evidence="2 3">
    <name type="scientific">Canavalia gladiata</name>
    <name type="common">Sword bean</name>
    <name type="synonym">Dolichos gladiatus</name>
    <dbReference type="NCBI Taxonomy" id="3824"/>
    <lineage>
        <taxon>Eukaryota</taxon>
        <taxon>Viridiplantae</taxon>
        <taxon>Streptophyta</taxon>
        <taxon>Embryophyta</taxon>
        <taxon>Tracheophyta</taxon>
        <taxon>Spermatophyta</taxon>
        <taxon>Magnoliopsida</taxon>
        <taxon>eudicotyledons</taxon>
        <taxon>Gunneridae</taxon>
        <taxon>Pentapetalae</taxon>
        <taxon>rosids</taxon>
        <taxon>fabids</taxon>
        <taxon>Fabales</taxon>
        <taxon>Fabaceae</taxon>
        <taxon>Papilionoideae</taxon>
        <taxon>50 kb inversion clade</taxon>
        <taxon>NPAAA clade</taxon>
        <taxon>indigoferoid/millettioid clade</taxon>
        <taxon>Phaseoleae</taxon>
        <taxon>Canavalia</taxon>
    </lineage>
</organism>
<feature type="compositionally biased region" description="Basic residues" evidence="1">
    <location>
        <begin position="22"/>
        <end position="31"/>
    </location>
</feature>
<evidence type="ECO:0000313" key="3">
    <source>
        <dbReference type="Proteomes" id="UP001367508"/>
    </source>
</evidence>
<name>A0AAN9PWU4_CANGL</name>
<reference evidence="2 3" key="1">
    <citation type="submission" date="2024-01" db="EMBL/GenBank/DDBJ databases">
        <title>The genomes of 5 underutilized Papilionoideae crops provide insights into root nodulation and disease resistanc.</title>
        <authorList>
            <person name="Jiang F."/>
        </authorList>
    </citation>
    <scope>NUCLEOTIDE SEQUENCE [LARGE SCALE GENOMIC DNA]</scope>
    <source>
        <strain evidence="2">LVBAO_FW01</strain>
        <tissue evidence="2">Leaves</tissue>
    </source>
</reference>
<evidence type="ECO:0000313" key="2">
    <source>
        <dbReference type="EMBL" id="KAK7312769.1"/>
    </source>
</evidence>
<dbReference type="EMBL" id="JAYMYQ010000009">
    <property type="protein sequence ID" value="KAK7312769.1"/>
    <property type="molecule type" value="Genomic_DNA"/>
</dbReference>
<dbReference type="AlphaFoldDB" id="A0AAN9PWU4"/>
<dbReference type="Pfam" id="PF12609">
    <property type="entry name" value="DUF3774"/>
    <property type="match status" value="1"/>
</dbReference>